<dbReference type="Proteomes" id="UP000523955">
    <property type="component" value="Unassembled WGS sequence"/>
</dbReference>
<gene>
    <name evidence="6" type="ORF">H5V45_03990</name>
</gene>
<dbReference type="SUPFAM" id="SSF50692">
    <property type="entry name" value="ADC-like"/>
    <property type="match status" value="1"/>
</dbReference>
<dbReference type="InterPro" id="IPR006656">
    <property type="entry name" value="Mopterin_OxRdtase"/>
</dbReference>
<dbReference type="PROSITE" id="PS51669">
    <property type="entry name" value="4FE4S_MOW_BIS_MGD"/>
    <property type="match status" value="1"/>
</dbReference>
<dbReference type="GO" id="GO:0051536">
    <property type="term" value="F:iron-sulfur cluster binding"/>
    <property type="evidence" value="ECO:0007669"/>
    <property type="project" value="UniProtKB-KW"/>
</dbReference>
<evidence type="ECO:0000256" key="3">
    <source>
        <dbReference type="ARBA" id="ARBA00023004"/>
    </source>
</evidence>
<dbReference type="InterPro" id="IPR006657">
    <property type="entry name" value="MoPterin_dinucl-bd_dom"/>
</dbReference>
<dbReference type="GO" id="GO:0016491">
    <property type="term" value="F:oxidoreductase activity"/>
    <property type="evidence" value="ECO:0007669"/>
    <property type="project" value="InterPro"/>
</dbReference>
<dbReference type="Pfam" id="PF00384">
    <property type="entry name" value="Molybdopterin"/>
    <property type="match status" value="1"/>
</dbReference>
<evidence type="ECO:0000259" key="5">
    <source>
        <dbReference type="PROSITE" id="PS51669"/>
    </source>
</evidence>
<evidence type="ECO:0000256" key="4">
    <source>
        <dbReference type="ARBA" id="ARBA00023014"/>
    </source>
</evidence>
<accession>A0A7X0RDU8</accession>
<comment type="caution">
    <text evidence="6">The sequence shown here is derived from an EMBL/GenBank/DDBJ whole genome shotgun (WGS) entry which is preliminary data.</text>
</comment>
<keyword evidence="2" id="KW-0479">Metal-binding</keyword>
<organism evidence="6 7">
    <name type="scientific">Nocardioides luti</name>
    <dbReference type="NCBI Taxonomy" id="2761101"/>
    <lineage>
        <taxon>Bacteria</taxon>
        <taxon>Bacillati</taxon>
        <taxon>Actinomycetota</taxon>
        <taxon>Actinomycetes</taxon>
        <taxon>Propionibacteriales</taxon>
        <taxon>Nocardioidaceae</taxon>
        <taxon>Nocardioides</taxon>
    </lineage>
</organism>
<keyword evidence="4" id="KW-0411">Iron-sulfur</keyword>
<dbReference type="SMART" id="SM00926">
    <property type="entry name" value="Molybdop_Fe4S4"/>
    <property type="match status" value="1"/>
</dbReference>
<dbReference type="PANTHER" id="PTHR43742">
    <property type="entry name" value="TRIMETHYLAMINE-N-OXIDE REDUCTASE"/>
    <property type="match status" value="1"/>
</dbReference>
<dbReference type="SUPFAM" id="SSF53706">
    <property type="entry name" value="Formate dehydrogenase/DMSO reductase, domains 1-3"/>
    <property type="match status" value="1"/>
</dbReference>
<dbReference type="GO" id="GO:0046872">
    <property type="term" value="F:metal ion binding"/>
    <property type="evidence" value="ECO:0007669"/>
    <property type="project" value="UniProtKB-KW"/>
</dbReference>
<evidence type="ECO:0000313" key="6">
    <source>
        <dbReference type="EMBL" id="MBB6626478.1"/>
    </source>
</evidence>
<evidence type="ECO:0000313" key="7">
    <source>
        <dbReference type="Proteomes" id="UP000523955"/>
    </source>
</evidence>
<proteinExistence type="inferred from homology"/>
<dbReference type="EMBL" id="JACKXE010000001">
    <property type="protein sequence ID" value="MBB6626478.1"/>
    <property type="molecule type" value="Genomic_DNA"/>
</dbReference>
<protein>
    <submittedName>
        <fullName evidence="6">Molybdopterin-dependent oxidoreductase</fullName>
    </submittedName>
</protein>
<dbReference type="InterPro" id="IPR050612">
    <property type="entry name" value="Prok_Mopterin_Oxidored"/>
</dbReference>
<dbReference type="GO" id="GO:0043546">
    <property type="term" value="F:molybdopterin cofactor binding"/>
    <property type="evidence" value="ECO:0007669"/>
    <property type="project" value="InterPro"/>
</dbReference>
<comment type="similarity">
    <text evidence="1">Belongs to the prokaryotic molybdopterin-containing oxidoreductase family.</text>
</comment>
<reference evidence="6 7" key="1">
    <citation type="submission" date="2020-08" db="EMBL/GenBank/DDBJ databases">
        <authorList>
            <person name="Seo M.-J."/>
        </authorList>
    </citation>
    <scope>NUCLEOTIDE SEQUENCE [LARGE SCALE GENOMIC DNA]</scope>
    <source>
        <strain evidence="6 7">KIGAM211</strain>
    </source>
</reference>
<dbReference type="AlphaFoldDB" id="A0A7X0RDU8"/>
<dbReference type="Pfam" id="PF01568">
    <property type="entry name" value="Molydop_binding"/>
    <property type="match status" value="1"/>
</dbReference>
<dbReference type="Pfam" id="PF04879">
    <property type="entry name" value="Molybdop_Fe4S4"/>
    <property type="match status" value="1"/>
</dbReference>
<dbReference type="InterPro" id="IPR006963">
    <property type="entry name" value="Mopterin_OxRdtase_4Fe-4S_dom"/>
</dbReference>
<feature type="domain" description="4Fe-4S Mo/W bis-MGD-type" evidence="5">
    <location>
        <begin position="17"/>
        <end position="73"/>
    </location>
</feature>
<dbReference type="Gene3D" id="2.20.25.90">
    <property type="entry name" value="ADC-like domains"/>
    <property type="match status" value="1"/>
</dbReference>
<keyword evidence="3" id="KW-0408">Iron</keyword>
<sequence length="719" mass="77492">MTRVGILTNGPVPDDFTGKRLGVCNLCEAICGLELTIERGTVTGVRGNPDDPLSRGHVCPKGVAIADIHADPDRLRRPVRRVGEGADATWVEIGWDEALDRVADGLAAAINDHGRDAVGIYLGNPNAHSLGSLTHGTAMVKTFRTRNKFSATSVDQLPHQFLAHLMYGHQLFLPIPDIDRTSYFLVFGANPMASNGSLMTVPDFPVRLRELKARGGRMVVFDPRRTETARVASEHHFVRPGTDAFVLLAMVQTLLAEGLTSPAAYVDGLDVVERVVADFTPELAEAHSGVPAEEVRRVARDFAAADGAAAYGRVGVSTHAFGTVCQWAVQLLNLLTGNLDRAGGTLVTTPAIDAVGLGLIGRGHHDVWRSRVRGLPEFGGELPVSVLREEIETPGEGQIRAMLTLAGNPVLSTPDGAGLDRAMAGLDFAAAIDIYVNETTRHADVILPPTTALERDHYDLVFHVLAVRDTARFTPAVLAKPDGALHDWEIYREVALRTQARLRTKPPLGKRLQQRLRLSVSPTVMVAALLQRGGSGATMRRLRAEPAGVDLGPLRTGQLPERIPHRSKRIDAAPALVVADLERLRAVEAPQGDDLLLIGRRHQRDCNSWMHNSERLTKGKERHQLLIHPEDLAARGLSDGAVATVASRVGSVRVEVLATEDMMRGVVSLPHGYGHGRDGVRLQRANAVAGVSINDLTDPELLDMTGNAAFNGVPVTVTA</sequence>
<name>A0A7X0RDU8_9ACTN</name>
<dbReference type="PANTHER" id="PTHR43742:SF2">
    <property type="entry name" value="ASSIMILATORY NITRATE REDUCTASE CATALYTIC SUBUNIT"/>
    <property type="match status" value="1"/>
</dbReference>
<keyword evidence="7" id="KW-1185">Reference proteome</keyword>
<dbReference type="Gene3D" id="2.40.40.20">
    <property type="match status" value="1"/>
</dbReference>
<evidence type="ECO:0000256" key="1">
    <source>
        <dbReference type="ARBA" id="ARBA00010312"/>
    </source>
</evidence>
<dbReference type="InterPro" id="IPR009010">
    <property type="entry name" value="Asp_de-COase-like_dom_sf"/>
</dbReference>
<dbReference type="Gene3D" id="3.40.50.740">
    <property type="match status" value="1"/>
</dbReference>
<dbReference type="Gene3D" id="3.40.228.10">
    <property type="entry name" value="Dimethylsulfoxide Reductase, domain 2"/>
    <property type="match status" value="1"/>
</dbReference>
<evidence type="ECO:0000256" key="2">
    <source>
        <dbReference type="ARBA" id="ARBA00022723"/>
    </source>
</evidence>